<dbReference type="PROSITE" id="PS50011">
    <property type="entry name" value="PROTEIN_KINASE_DOM"/>
    <property type="match status" value="1"/>
</dbReference>
<dbReference type="EMBL" id="JACYXC010000001">
    <property type="protein sequence ID" value="MBH5334318.1"/>
    <property type="molecule type" value="Genomic_DNA"/>
</dbReference>
<keyword evidence="2 5" id="KW-0547">Nucleotide-binding</keyword>
<dbReference type="Gene3D" id="1.10.510.10">
    <property type="entry name" value="Transferase(Phosphotransferase) domain 1"/>
    <property type="match status" value="1"/>
</dbReference>
<feature type="compositionally biased region" description="Gly residues" evidence="6">
    <location>
        <begin position="320"/>
        <end position="331"/>
    </location>
</feature>
<keyword evidence="1" id="KW-0808">Transferase</keyword>
<dbReference type="SMART" id="SM00220">
    <property type="entry name" value="S_TKc"/>
    <property type="match status" value="1"/>
</dbReference>
<evidence type="ECO:0000313" key="9">
    <source>
        <dbReference type="Proteomes" id="UP000807371"/>
    </source>
</evidence>
<dbReference type="InterPro" id="IPR000719">
    <property type="entry name" value="Prot_kinase_dom"/>
</dbReference>
<dbReference type="SUPFAM" id="SSF56112">
    <property type="entry name" value="Protein kinase-like (PK-like)"/>
    <property type="match status" value="1"/>
</dbReference>
<evidence type="ECO:0000256" key="2">
    <source>
        <dbReference type="ARBA" id="ARBA00022741"/>
    </source>
</evidence>
<dbReference type="Pfam" id="PF00069">
    <property type="entry name" value="Pkinase"/>
    <property type="match status" value="1"/>
</dbReference>
<dbReference type="CDD" id="cd14014">
    <property type="entry name" value="STKc_PknB_like"/>
    <property type="match status" value="1"/>
</dbReference>
<dbReference type="PANTHER" id="PTHR43289:SF34">
    <property type="entry name" value="SERINE_THREONINE-PROTEIN KINASE YBDM-RELATED"/>
    <property type="match status" value="1"/>
</dbReference>
<keyword evidence="9" id="KW-1185">Reference proteome</keyword>
<organism evidence="8 9">
    <name type="scientific">Streptomyces pactum</name>
    <dbReference type="NCBI Taxonomy" id="68249"/>
    <lineage>
        <taxon>Bacteria</taxon>
        <taxon>Bacillati</taxon>
        <taxon>Actinomycetota</taxon>
        <taxon>Actinomycetes</taxon>
        <taxon>Kitasatosporales</taxon>
        <taxon>Streptomycetaceae</taxon>
        <taxon>Streptomyces</taxon>
    </lineage>
</organism>
<feature type="compositionally biased region" description="Basic and acidic residues" evidence="6">
    <location>
        <begin position="400"/>
        <end position="410"/>
    </location>
</feature>
<feature type="binding site" evidence="5">
    <location>
        <position position="43"/>
    </location>
    <ligand>
        <name>ATP</name>
        <dbReference type="ChEBI" id="CHEBI:30616"/>
    </ligand>
</feature>
<dbReference type="GO" id="GO:0004674">
    <property type="term" value="F:protein serine/threonine kinase activity"/>
    <property type="evidence" value="ECO:0007669"/>
    <property type="project" value="UniProtKB-KW"/>
</dbReference>
<feature type="region of interest" description="Disordered" evidence="6">
    <location>
        <begin position="298"/>
        <end position="410"/>
    </location>
</feature>
<sequence>MEPLLPTDPAHIAGYRVLGRLGAGGMGMVLLARSPSGALAAIKVIRAEYTDDPAFRTRFRREVTAARRVHSRWAAAVLDAGPEAPAPWLATEFVPGPSVGEAVGGHGPLPEHSVRTLGGRLAEALAAVHTAGLVHRDVKPGNVLLALDGPRLIDFGIARALDDTRLTATDVVIGSPGFLSPEQAQGSATVAAPSDIFSLGCLLAYAASGERPFGSGPVEALLFRTVHHTPDLSGVPAALRPVIEGCLVKEPAHRPTAEELCREWAADAPGEDGGSGWLPAPIIHLIARRTQRMLELPPYEAAGPPAPDGGAGPEAHAPVGGSGTAPAGGGPAATVPGDGGRAATVPLRDRVPPPPPPRPAPRAPVGPEPPGRRRFFTFASGSVLLMSAEARRSGGSPAPARREPRRPDRG</sequence>
<gene>
    <name evidence="8" type="ORF">IHE55_05660</name>
</gene>
<dbReference type="InterPro" id="IPR011009">
    <property type="entry name" value="Kinase-like_dom_sf"/>
</dbReference>
<feature type="compositionally biased region" description="Pro residues" evidence="6">
    <location>
        <begin position="352"/>
        <end position="369"/>
    </location>
</feature>
<protein>
    <submittedName>
        <fullName evidence="8">Serine/threonine protein kinase</fullName>
    </submittedName>
</protein>
<comment type="caution">
    <text evidence="8">The sequence shown here is derived from an EMBL/GenBank/DDBJ whole genome shotgun (WGS) entry which is preliminary data.</text>
</comment>
<evidence type="ECO:0000256" key="5">
    <source>
        <dbReference type="PROSITE-ProRule" id="PRU10141"/>
    </source>
</evidence>
<dbReference type="PROSITE" id="PS00108">
    <property type="entry name" value="PROTEIN_KINASE_ST"/>
    <property type="match status" value="1"/>
</dbReference>
<keyword evidence="8" id="KW-0723">Serine/threonine-protein kinase</keyword>
<evidence type="ECO:0000259" key="7">
    <source>
        <dbReference type="PROSITE" id="PS50011"/>
    </source>
</evidence>
<dbReference type="Gene3D" id="3.30.200.20">
    <property type="entry name" value="Phosphorylase Kinase, domain 1"/>
    <property type="match status" value="1"/>
</dbReference>
<dbReference type="PANTHER" id="PTHR43289">
    <property type="entry name" value="MITOGEN-ACTIVATED PROTEIN KINASE KINASE KINASE 20-RELATED"/>
    <property type="match status" value="1"/>
</dbReference>
<dbReference type="InterPro" id="IPR017441">
    <property type="entry name" value="Protein_kinase_ATP_BS"/>
</dbReference>
<reference evidence="8 9" key="1">
    <citation type="submission" date="2020-09" db="EMBL/GenBank/DDBJ databases">
        <title>Biosynthesis of the nuclear factor of activated T cells inhibitor NFAT-133 and its congeners in Streptomyces pactum.</title>
        <authorList>
            <person name="Zhou W."/>
            <person name="Posri P."/>
            <person name="Abugrain M.E."/>
            <person name="Weisberg A.J."/>
            <person name="Chang J.H."/>
            <person name="Mahmud T."/>
        </authorList>
    </citation>
    <scope>NUCLEOTIDE SEQUENCE [LARGE SCALE GENOMIC DNA]</scope>
    <source>
        <strain evidence="8 9">ATCC 27456</strain>
    </source>
</reference>
<evidence type="ECO:0000256" key="3">
    <source>
        <dbReference type="ARBA" id="ARBA00022777"/>
    </source>
</evidence>
<dbReference type="InterPro" id="IPR008271">
    <property type="entry name" value="Ser/Thr_kinase_AS"/>
</dbReference>
<evidence type="ECO:0000256" key="1">
    <source>
        <dbReference type="ARBA" id="ARBA00022679"/>
    </source>
</evidence>
<feature type="domain" description="Protein kinase" evidence="7">
    <location>
        <begin position="15"/>
        <end position="278"/>
    </location>
</feature>
<name>A0ABS0NGK0_9ACTN</name>
<dbReference type="PROSITE" id="PS00107">
    <property type="entry name" value="PROTEIN_KINASE_ATP"/>
    <property type="match status" value="1"/>
</dbReference>
<dbReference type="RefSeq" id="WP_197988032.1">
    <property type="nucleotide sequence ID" value="NZ_JACYXC010000001.1"/>
</dbReference>
<keyword evidence="4 5" id="KW-0067">ATP-binding</keyword>
<proteinExistence type="predicted"/>
<evidence type="ECO:0000256" key="6">
    <source>
        <dbReference type="SAM" id="MobiDB-lite"/>
    </source>
</evidence>
<accession>A0ABS0NGK0</accession>
<dbReference type="Proteomes" id="UP000807371">
    <property type="component" value="Unassembled WGS sequence"/>
</dbReference>
<evidence type="ECO:0000313" key="8">
    <source>
        <dbReference type="EMBL" id="MBH5334318.1"/>
    </source>
</evidence>
<keyword evidence="3 8" id="KW-0418">Kinase</keyword>
<evidence type="ECO:0000256" key="4">
    <source>
        <dbReference type="ARBA" id="ARBA00022840"/>
    </source>
</evidence>